<dbReference type="GO" id="GO:0046872">
    <property type="term" value="F:metal ion binding"/>
    <property type="evidence" value="ECO:0007669"/>
    <property type="project" value="UniProtKB-KW"/>
</dbReference>
<sequence length="466" mass="50044">MKLSTGIFFLSSLVGAAVAFIQAPGPYNISLVESDKLRRALHRKVLYEHAKKYQSFADTTPERNRVAGSAGHNLTVDYLYDALVATGYYDVEKQPFTYILSEGNTSFSALSKEYDSEFMSYSPSTGGSTITAQLVKIANLGCDQSDYPEVTGKIALISRGDCQFGLKVARPYVPTASISGADGAALVAAIEAGPVQGSLLVDATNEVRYTHNVLATTKGGDQNNVIMSGGHTDSVVAGPGINDNGSGSIGNLEIALQLTKWSVKNAVRFGFWSAEEFGLIGSNYYIGTLPEDERAKVALYLNFDMIASPNFGYLIYDGDGSTFNRSGPPGSDAIERLFEHYFREVGLPTRPSNFDGRSDYAPFMDIGIPVGGLFTGAEANKTAEEAVLWGGQVGVAFDRHYHKAGDDINNLNMGAWIQNTKAAAHAIATYARSTKTIPKRSPSRRVKRDTKHTIPGACGSAPLHVA</sequence>
<feature type="compositionally biased region" description="Basic residues" evidence="11">
    <location>
        <begin position="437"/>
        <end position="450"/>
    </location>
</feature>
<evidence type="ECO:0000256" key="1">
    <source>
        <dbReference type="ARBA" id="ARBA00001947"/>
    </source>
</evidence>
<dbReference type="InterPro" id="IPR045175">
    <property type="entry name" value="M28_fam"/>
</dbReference>
<evidence type="ECO:0000256" key="4">
    <source>
        <dbReference type="ARBA" id="ARBA00022438"/>
    </source>
</evidence>
<dbReference type="InterPro" id="IPR003137">
    <property type="entry name" value="PA_domain"/>
</dbReference>
<feature type="region of interest" description="Disordered" evidence="11">
    <location>
        <begin position="435"/>
        <end position="466"/>
    </location>
</feature>
<evidence type="ECO:0000256" key="9">
    <source>
        <dbReference type="ARBA" id="ARBA00022833"/>
    </source>
</evidence>
<dbReference type="EC" id="3.4.-.-" evidence="10"/>
<evidence type="ECO:0000256" key="6">
    <source>
        <dbReference type="ARBA" id="ARBA00022723"/>
    </source>
</evidence>
<keyword evidence="8 10" id="KW-0378">Hydrolase</keyword>
<organism evidence="14 15">
    <name type="scientific">Tuber magnatum</name>
    <name type="common">white Piedmont truffle</name>
    <dbReference type="NCBI Taxonomy" id="42249"/>
    <lineage>
        <taxon>Eukaryota</taxon>
        <taxon>Fungi</taxon>
        <taxon>Dikarya</taxon>
        <taxon>Ascomycota</taxon>
        <taxon>Pezizomycotina</taxon>
        <taxon>Pezizomycetes</taxon>
        <taxon>Pezizales</taxon>
        <taxon>Tuberaceae</taxon>
        <taxon>Tuber</taxon>
    </lineage>
</organism>
<dbReference type="EMBL" id="PYWC01000057">
    <property type="protein sequence ID" value="PWW74785.1"/>
    <property type="molecule type" value="Genomic_DNA"/>
</dbReference>
<proteinExistence type="inferred from homology"/>
<evidence type="ECO:0000256" key="5">
    <source>
        <dbReference type="ARBA" id="ARBA00022670"/>
    </source>
</evidence>
<dbReference type="SUPFAM" id="SSF52025">
    <property type="entry name" value="PA domain"/>
    <property type="match status" value="1"/>
</dbReference>
<dbReference type="GO" id="GO:0004177">
    <property type="term" value="F:aminopeptidase activity"/>
    <property type="evidence" value="ECO:0007669"/>
    <property type="project" value="UniProtKB-KW"/>
</dbReference>
<dbReference type="Gene3D" id="3.40.630.10">
    <property type="entry name" value="Zn peptidases"/>
    <property type="match status" value="2"/>
</dbReference>
<accession>A0A317SK39</accession>
<name>A0A317SK39_9PEZI</name>
<dbReference type="FunFam" id="3.40.630.10:FF:000054">
    <property type="entry name" value="Peptide hydrolase"/>
    <property type="match status" value="1"/>
</dbReference>
<reference evidence="14 15" key="1">
    <citation type="submission" date="2018-03" db="EMBL/GenBank/DDBJ databases">
        <title>Genomes of Pezizomycetes fungi and the evolution of truffles.</title>
        <authorList>
            <person name="Murat C."/>
            <person name="Payen T."/>
            <person name="Noel B."/>
            <person name="Kuo A."/>
            <person name="Martin F.M."/>
        </authorList>
    </citation>
    <scope>NUCLEOTIDE SEQUENCE [LARGE SCALE GENOMIC DNA]</scope>
    <source>
        <strain evidence="14">091103-1</strain>
    </source>
</reference>
<evidence type="ECO:0000259" key="13">
    <source>
        <dbReference type="Pfam" id="PF04389"/>
    </source>
</evidence>
<dbReference type="CDD" id="cd03876">
    <property type="entry name" value="M28_SGAP_like"/>
    <property type="match status" value="1"/>
</dbReference>
<dbReference type="Pfam" id="PF04389">
    <property type="entry name" value="Peptidase_M28"/>
    <property type="match status" value="1"/>
</dbReference>
<evidence type="ECO:0000256" key="3">
    <source>
        <dbReference type="ARBA" id="ARBA00005957"/>
    </source>
</evidence>
<comment type="caution">
    <text evidence="14">The sequence shown here is derived from an EMBL/GenBank/DDBJ whole genome shotgun (WGS) entry which is preliminary data.</text>
</comment>
<feature type="domain" description="Peptidase M28" evidence="13">
    <location>
        <begin position="212"/>
        <end position="425"/>
    </location>
</feature>
<evidence type="ECO:0000256" key="2">
    <source>
        <dbReference type="ARBA" id="ARBA00005634"/>
    </source>
</evidence>
<evidence type="ECO:0000256" key="8">
    <source>
        <dbReference type="ARBA" id="ARBA00022801"/>
    </source>
</evidence>
<dbReference type="Pfam" id="PF02225">
    <property type="entry name" value="PA"/>
    <property type="match status" value="1"/>
</dbReference>
<gene>
    <name evidence="14" type="ORF">C7212DRAFT_283414</name>
</gene>
<evidence type="ECO:0000313" key="14">
    <source>
        <dbReference type="EMBL" id="PWW74785.1"/>
    </source>
</evidence>
<feature type="chain" id="PRO_5016190555" description="Peptide hydrolase" evidence="10">
    <location>
        <begin position="20"/>
        <end position="466"/>
    </location>
</feature>
<dbReference type="Proteomes" id="UP000246991">
    <property type="component" value="Unassembled WGS sequence"/>
</dbReference>
<keyword evidence="5 10" id="KW-0645">Protease</keyword>
<keyword evidence="4" id="KW-0031">Aminopeptidase</keyword>
<evidence type="ECO:0000256" key="10">
    <source>
        <dbReference type="RuleBase" id="RU361240"/>
    </source>
</evidence>
<dbReference type="Gene3D" id="3.50.30.30">
    <property type="match status" value="1"/>
</dbReference>
<evidence type="ECO:0000256" key="7">
    <source>
        <dbReference type="ARBA" id="ARBA00022729"/>
    </source>
</evidence>
<dbReference type="InterPro" id="IPR007484">
    <property type="entry name" value="Peptidase_M28"/>
</dbReference>
<dbReference type="InterPro" id="IPR041756">
    <property type="entry name" value="M28_SGAP-like"/>
</dbReference>
<evidence type="ECO:0000256" key="11">
    <source>
        <dbReference type="SAM" id="MobiDB-lite"/>
    </source>
</evidence>
<evidence type="ECO:0000259" key="12">
    <source>
        <dbReference type="Pfam" id="PF02225"/>
    </source>
</evidence>
<dbReference type="AlphaFoldDB" id="A0A317SK39"/>
<feature type="signal peptide" evidence="10">
    <location>
        <begin position="1"/>
        <end position="19"/>
    </location>
</feature>
<keyword evidence="15" id="KW-1185">Reference proteome</keyword>
<protein>
    <recommendedName>
        <fullName evidence="10">Peptide hydrolase</fullName>
        <ecNumber evidence="10">3.4.-.-</ecNumber>
    </recommendedName>
</protein>
<dbReference type="InterPro" id="IPR046450">
    <property type="entry name" value="PA_dom_sf"/>
</dbReference>
<evidence type="ECO:0000313" key="15">
    <source>
        <dbReference type="Proteomes" id="UP000246991"/>
    </source>
</evidence>
<dbReference type="STRING" id="42249.A0A317SK39"/>
<comment type="cofactor">
    <cofactor evidence="1">
        <name>Zn(2+)</name>
        <dbReference type="ChEBI" id="CHEBI:29105"/>
    </cofactor>
</comment>
<dbReference type="PANTHER" id="PTHR12147:SF26">
    <property type="entry name" value="PEPTIDASE M28 DOMAIN-CONTAINING PROTEIN"/>
    <property type="match status" value="1"/>
</dbReference>
<comment type="similarity">
    <text evidence="3">Belongs to the peptidase M28 family. M28A subfamily.</text>
</comment>
<keyword evidence="6 10" id="KW-0479">Metal-binding</keyword>
<feature type="domain" description="PA" evidence="12">
    <location>
        <begin position="130"/>
        <end position="169"/>
    </location>
</feature>
<dbReference type="SUPFAM" id="SSF53187">
    <property type="entry name" value="Zn-dependent exopeptidases"/>
    <property type="match status" value="1"/>
</dbReference>
<dbReference type="PANTHER" id="PTHR12147">
    <property type="entry name" value="METALLOPEPTIDASE M28 FAMILY MEMBER"/>
    <property type="match status" value="1"/>
</dbReference>
<dbReference type="OrthoDB" id="10013407at2759"/>
<keyword evidence="9 10" id="KW-0862">Zinc</keyword>
<keyword evidence="7 10" id="KW-0732">Signal</keyword>
<comment type="similarity">
    <text evidence="2">Belongs to the peptidase M28 family. M28B subfamily.</text>
</comment>
<dbReference type="GO" id="GO:0008235">
    <property type="term" value="F:metalloexopeptidase activity"/>
    <property type="evidence" value="ECO:0007669"/>
    <property type="project" value="InterPro"/>
</dbReference>
<dbReference type="GO" id="GO:0006508">
    <property type="term" value="P:proteolysis"/>
    <property type="evidence" value="ECO:0007669"/>
    <property type="project" value="UniProtKB-KW"/>
</dbReference>